<accession>A0A2A5QV52</accession>
<keyword evidence="3" id="KW-1185">Reference proteome</keyword>
<feature type="compositionally biased region" description="Acidic residues" evidence="1">
    <location>
        <begin position="68"/>
        <end position="80"/>
    </location>
</feature>
<name>A0A2A5QV52_9EURY</name>
<comment type="caution">
    <text evidence="2">The sequence shown here is derived from an EMBL/GenBank/DDBJ whole genome shotgun (WGS) entry which is preliminary data.</text>
</comment>
<gene>
    <name evidence="2" type="ORF">CP557_08980</name>
</gene>
<evidence type="ECO:0000256" key="1">
    <source>
        <dbReference type="SAM" id="MobiDB-lite"/>
    </source>
</evidence>
<dbReference type="PROSITE" id="PS51257">
    <property type="entry name" value="PROKAR_LIPOPROTEIN"/>
    <property type="match status" value="1"/>
</dbReference>
<dbReference type="Proteomes" id="UP000219689">
    <property type="component" value="Unassembled WGS sequence"/>
</dbReference>
<feature type="region of interest" description="Disordered" evidence="1">
    <location>
        <begin position="24"/>
        <end position="101"/>
    </location>
</feature>
<proteinExistence type="predicted"/>
<sequence>MTSPSRRTLLGATASLCAISAGCLGDRLGSESDGNGDGNGSPDTDETGTETDDGSDDSTDSSGNETDGSSETDDGSDDTPTELVDHETHAYRYPKRSTSPDVALLQNRDRAQEWLAEREPTPEEIADVIDDTDFETSILVPIEAGAPNPCHELVLESIEIDDGDGDDTLALEAAVQEQESTGEEAAACIAQETTVGRLVRATFEPEPLTRISASVVDRHGKVHGMGMASGSASASESASSSHDQTESDT</sequence>
<dbReference type="EMBL" id="NXNI01000001">
    <property type="protein sequence ID" value="PCR90629.1"/>
    <property type="molecule type" value="Genomic_DNA"/>
</dbReference>
<protein>
    <submittedName>
        <fullName evidence="2">Uncharacterized protein</fullName>
    </submittedName>
</protein>
<reference evidence="2 3" key="1">
    <citation type="submission" date="2017-09" db="EMBL/GenBank/DDBJ databases">
        <title>Genome sequences of Natrinema ejinorence JCM 13890T.</title>
        <authorList>
            <person name="Roh S.W."/>
            <person name="Kim Y.B."/>
            <person name="Kim J.Y."/>
        </authorList>
    </citation>
    <scope>NUCLEOTIDE SEQUENCE [LARGE SCALE GENOMIC DNA]</scope>
    <source>
        <strain evidence="2 3">JCM 13890</strain>
    </source>
</reference>
<dbReference type="AlphaFoldDB" id="A0A2A5QV52"/>
<feature type="region of interest" description="Disordered" evidence="1">
    <location>
        <begin position="222"/>
        <end position="249"/>
    </location>
</feature>
<dbReference type="RefSeq" id="WP_097379578.1">
    <property type="nucleotide sequence ID" value="NZ_NXNI01000001.1"/>
</dbReference>
<organism evidence="2 3">
    <name type="scientific">Natrinema ejinorense</name>
    <dbReference type="NCBI Taxonomy" id="373386"/>
    <lineage>
        <taxon>Archaea</taxon>
        <taxon>Methanobacteriati</taxon>
        <taxon>Methanobacteriota</taxon>
        <taxon>Stenosarchaea group</taxon>
        <taxon>Halobacteria</taxon>
        <taxon>Halobacteriales</taxon>
        <taxon>Natrialbaceae</taxon>
        <taxon>Natrinema</taxon>
    </lineage>
</organism>
<feature type="compositionally biased region" description="Low complexity" evidence="1">
    <location>
        <begin position="228"/>
        <end position="241"/>
    </location>
</feature>
<feature type="compositionally biased region" description="Acidic residues" evidence="1">
    <location>
        <begin position="43"/>
        <end position="59"/>
    </location>
</feature>
<evidence type="ECO:0000313" key="2">
    <source>
        <dbReference type="EMBL" id="PCR90629.1"/>
    </source>
</evidence>
<dbReference type="OrthoDB" id="206414at2157"/>
<evidence type="ECO:0000313" key="3">
    <source>
        <dbReference type="Proteomes" id="UP000219689"/>
    </source>
</evidence>